<dbReference type="EMBL" id="NPEZ01000001">
    <property type="protein sequence ID" value="OZT77778.1"/>
    <property type="molecule type" value="Genomic_DNA"/>
</dbReference>
<dbReference type="AlphaFoldDB" id="A0A265E934"/>
<evidence type="ECO:0000313" key="2">
    <source>
        <dbReference type="Proteomes" id="UP000216682"/>
    </source>
</evidence>
<name>A0A265E934_9STAP</name>
<sequence length="60" mass="7318">MFKSNLKKIKEINKEIEKSSTEHHHKRYLAQKRYERVSKNIDKKSSSEFKKKIKDEMSSY</sequence>
<reference evidence="1 2" key="1">
    <citation type="submission" date="2017-07" db="EMBL/GenBank/DDBJ databases">
        <title>Shotgun whole genome sequences of three halophilic bacterial isolates.</title>
        <authorList>
            <person name="Pozzo T."/>
            <person name="Higdon S.M."/>
            <person name="Quillaguaman J."/>
        </authorList>
    </citation>
    <scope>NUCLEOTIDE SEQUENCE [LARGE SCALE GENOMIC DNA]</scope>
    <source>
        <strain evidence="1 2">BU-1</strain>
    </source>
</reference>
<gene>
    <name evidence="1" type="ORF">CFN03_00360</name>
</gene>
<proteinExistence type="predicted"/>
<dbReference type="Proteomes" id="UP000216682">
    <property type="component" value="Unassembled WGS sequence"/>
</dbReference>
<dbReference type="RefSeq" id="WP_094905325.1">
    <property type="nucleotide sequence ID" value="NZ_NPEZ01000001.1"/>
</dbReference>
<organism evidence="1 2">
    <name type="scientific">Salinicoccus roseus</name>
    <dbReference type="NCBI Taxonomy" id="45670"/>
    <lineage>
        <taxon>Bacteria</taxon>
        <taxon>Bacillati</taxon>
        <taxon>Bacillota</taxon>
        <taxon>Bacilli</taxon>
        <taxon>Bacillales</taxon>
        <taxon>Staphylococcaceae</taxon>
        <taxon>Salinicoccus</taxon>
    </lineage>
</organism>
<comment type="caution">
    <text evidence="1">The sequence shown here is derived from an EMBL/GenBank/DDBJ whole genome shotgun (WGS) entry which is preliminary data.</text>
</comment>
<evidence type="ECO:0000313" key="1">
    <source>
        <dbReference type="EMBL" id="OZT77778.1"/>
    </source>
</evidence>
<accession>A0A265E934</accession>
<protein>
    <submittedName>
        <fullName evidence="1">Uncharacterized protein</fullName>
    </submittedName>
</protein>